<dbReference type="PANTHER" id="PTHR43205">
    <property type="entry name" value="PROSTAGLANDIN REDUCTASE"/>
    <property type="match status" value="1"/>
</dbReference>
<protein>
    <submittedName>
        <fullName evidence="3">Oxidoreductase YncB</fullName>
    </submittedName>
</protein>
<dbReference type="InterPro" id="IPR041694">
    <property type="entry name" value="ADH_N_2"/>
</dbReference>
<dbReference type="InterPro" id="IPR036291">
    <property type="entry name" value="NAD(P)-bd_dom_sf"/>
</dbReference>
<gene>
    <name evidence="3" type="ORF">AVDCRST_MAG57-1190</name>
</gene>
<dbReference type="Pfam" id="PF00107">
    <property type="entry name" value="ADH_zinc_N"/>
    <property type="match status" value="1"/>
</dbReference>
<dbReference type="SUPFAM" id="SSF50129">
    <property type="entry name" value="GroES-like"/>
    <property type="match status" value="1"/>
</dbReference>
<dbReference type="CDD" id="cd05288">
    <property type="entry name" value="PGDH"/>
    <property type="match status" value="1"/>
</dbReference>
<dbReference type="SMART" id="SM00829">
    <property type="entry name" value="PKS_ER"/>
    <property type="match status" value="1"/>
</dbReference>
<dbReference type="AlphaFoldDB" id="A0A6J4HW16"/>
<dbReference type="SUPFAM" id="SSF51735">
    <property type="entry name" value="NAD(P)-binding Rossmann-fold domains"/>
    <property type="match status" value="1"/>
</dbReference>
<accession>A0A6J4HW16</accession>
<dbReference type="Pfam" id="PF16884">
    <property type="entry name" value="ADH_N_2"/>
    <property type="match status" value="1"/>
</dbReference>
<dbReference type="InterPro" id="IPR020843">
    <property type="entry name" value="ER"/>
</dbReference>
<proteinExistence type="predicted"/>
<evidence type="ECO:0000259" key="2">
    <source>
        <dbReference type="SMART" id="SM00829"/>
    </source>
</evidence>
<evidence type="ECO:0000313" key="3">
    <source>
        <dbReference type="EMBL" id="CAA9234327.1"/>
    </source>
</evidence>
<evidence type="ECO:0000256" key="1">
    <source>
        <dbReference type="ARBA" id="ARBA00023002"/>
    </source>
</evidence>
<organism evidence="3">
    <name type="scientific">uncultured Blastococcus sp</name>
    <dbReference type="NCBI Taxonomy" id="217144"/>
    <lineage>
        <taxon>Bacteria</taxon>
        <taxon>Bacillati</taxon>
        <taxon>Actinomycetota</taxon>
        <taxon>Actinomycetes</taxon>
        <taxon>Geodermatophilales</taxon>
        <taxon>Geodermatophilaceae</taxon>
        <taxon>Blastococcus</taxon>
        <taxon>environmental samples</taxon>
    </lineage>
</organism>
<dbReference type="GO" id="GO:0016628">
    <property type="term" value="F:oxidoreductase activity, acting on the CH-CH group of donors, NAD or NADP as acceptor"/>
    <property type="evidence" value="ECO:0007669"/>
    <property type="project" value="InterPro"/>
</dbReference>
<dbReference type="InterPro" id="IPR011032">
    <property type="entry name" value="GroES-like_sf"/>
</dbReference>
<dbReference type="Gene3D" id="3.40.50.720">
    <property type="entry name" value="NAD(P)-binding Rossmann-like Domain"/>
    <property type="match status" value="1"/>
</dbReference>
<keyword evidence="1" id="KW-0560">Oxidoreductase</keyword>
<reference evidence="3" key="1">
    <citation type="submission" date="2020-02" db="EMBL/GenBank/DDBJ databases">
        <authorList>
            <person name="Meier V. D."/>
        </authorList>
    </citation>
    <scope>NUCLEOTIDE SEQUENCE</scope>
    <source>
        <strain evidence="3">AVDCRST_MAG57</strain>
    </source>
</reference>
<dbReference type="Gene3D" id="3.90.180.10">
    <property type="entry name" value="Medium-chain alcohol dehydrogenases, catalytic domain"/>
    <property type="match status" value="1"/>
</dbReference>
<dbReference type="InterPro" id="IPR013149">
    <property type="entry name" value="ADH-like_C"/>
</dbReference>
<feature type="domain" description="Enoyl reductase (ER)" evidence="2">
    <location>
        <begin position="18"/>
        <end position="330"/>
    </location>
</feature>
<dbReference type="PANTHER" id="PTHR43205:SF7">
    <property type="entry name" value="PROSTAGLANDIN REDUCTASE 1"/>
    <property type="match status" value="1"/>
</dbReference>
<dbReference type="InterPro" id="IPR045010">
    <property type="entry name" value="MDR_fam"/>
</dbReference>
<dbReference type="EMBL" id="CADCTI010000106">
    <property type="protein sequence ID" value="CAA9234327.1"/>
    <property type="molecule type" value="Genomic_DNA"/>
</dbReference>
<sequence length="333" mass="34883">MTEQAQEWRLARRPDGYPVPADVELVDVPAPEPQPGEVLVRNAFISVDPYMRGRMNEAASYAASYRLGEAMWGGAVGHVVASADDRFPVGAAVRHAKGWRTHAAVRTDELEVVDGSAAPLTAYLGVLGMPGLTAWVGLLDIAEVRPGETVWVSAASGAVGSLVGQLAKQIGCTVIGSAGGPGKATALVDDLGFDAGIDYRAGDLPGQLAAAAPDGIDVYFDNVGGDHLQAALTSLRPFGRVAACGRIADYNETRPGPDNLALVVSKSLTIRGFIVSNHMSRTAAFERHVAGLLRSGTIVYPETVVRGLDRGFEAFVGMLRGGNHTGKLVVDVT</sequence>
<dbReference type="FunFam" id="3.40.50.720:FF:000121">
    <property type="entry name" value="Prostaglandin reductase 2"/>
    <property type="match status" value="1"/>
</dbReference>
<name>A0A6J4HW16_9ACTN</name>